<proteinExistence type="inferred from homology"/>
<dbReference type="InterPro" id="IPR043502">
    <property type="entry name" value="DNA/RNA_pol_sf"/>
</dbReference>
<dbReference type="InterPro" id="IPR036775">
    <property type="entry name" value="DNA_pol_Y-fam_lit_finger_sf"/>
</dbReference>
<dbReference type="SUPFAM" id="SSF100879">
    <property type="entry name" value="Lesion bypass DNA polymerase (Y-family), little finger domain"/>
    <property type="match status" value="1"/>
</dbReference>
<dbReference type="Pfam" id="PF00817">
    <property type="entry name" value="IMS"/>
    <property type="match status" value="1"/>
</dbReference>
<dbReference type="GO" id="GO:0005829">
    <property type="term" value="C:cytosol"/>
    <property type="evidence" value="ECO:0007669"/>
    <property type="project" value="TreeGrafter"/>
</dbReference>
<comment type="similarity">
    <text evidence="1">Belongs to the DNA polymerase type-Y family.</text>
</comment>
<feature type="domain" description="UmuC" evidence="2">
    <location>
        <begin position="18"/>
        <end position="198"/>
    </location>
</feature>
<dbReference type="PANTHER" id="PTHR11076:SF33">
    <property type="entry name" value="DNA POLYMERASE KAPPA"/>
    <property type="match status" value="1"/>
</dbReference>
<accession>I1X4Z1</accession>
<dbReference type="SUPFAM" id="SSF56672">
    <property type="entry name" value="DNA/RNA polymerases"/>
    <property type="match status" value="1"/>
</dbReference>
<organism evidence="3">
    <name type="scientific">uncultured bacterium ws633F6</name>
    <dbReference type="NCBI Taxonomy" id="1131832"/>
    <lineage>
        <taxon>Bacteria</taxon>
        <taxon>environmental samples</taxon>
    </lineage>
</organism>
<name>I1X4Z1_9BACT</name>
<dbReference type="InterPro" id="IPR022880">
    <property type="entry name" value="DNApol_IV"/>
</dbReference>
<dbReference type="Gene3D" id="3.30.1490.100">
    <property type="entry name" value="DNA polymerase, Y-family, little finger domain"/>
    <property type="match status" value="1"/>
</dbReference>
<dbReference type="InterPro" id="IPR001126">
    <property type="entry name" value="UmuC"/>
</dbReference>
<gene>
    <name evidence="3" type="ORF">ws633F6_0008</name>
</gene>
<dbReference type="PANTHER" id="PTHR11076">
    <property type="entry name" value="DNA REPAIR POLYMERASE UMUC / TRANSFERASE FAMILY MEMBER"/>
    <property type="match status" value="1"/>
</dbReference>
<evidence type="ECO:0000313" key="3">
    <source>
        <dbReference type="EMBL" id="AFI78566.1"/>
    </source>
</evidence>
<dbReference type="PROSITE" id="PS50173">
    <property type="entry name" value="UMUC"/>
    <property type="match status" value="1"/>
</dbReference>
<dbReference type="Gene3D" id="1.10.150.20">
    <property type="entry name" value="5' to 3' exonuclease, C-terminal subdomain"/>
    <property type="match status" value="1"/>
</dbReference>
<protein>
    <submittedName>
        <fullName evidence="3">DNA polymerase IV</fullName>
    </submittedName>
</protein>
<dbReference type="GO" id="GO:0003887">
    <property type="term" value="F:DNA-directed DNA polymerase activity"/>
    <property type="evidence" value="ECO:0007669"/>
    <property type="project" value="InterPro"/>
</dbReference>
<evidence type="ECO:0000259" key="2">
    <source>
        <dbReference type="PROSITE" id="PS50173"/>
    </source>
</evidence>
<reference evidence="3" key="1">
    <citation type="journal article" date="2012" name="ISME J.">
        <title>Roseobacter clade bacteria are abundant in coastal sediments and encode a novel combination of sulfur oxidation genes.</title>
        <authorList>
            <person name="Lenk S."/>
            <person name="Moraru C."/>
            <person name="Hahnke S."/>
            <person name="Arnds J."/>
            <person name="Richter M."/>
            <person name="Kube M."/>
            <person name="Reinhardt R."/>
            <person name="Brinkhoff T."/>
            <person name="Harder J."/>
            <person name="Amann R."/>
            <person name="Mussmann M."/>
        </authorList>
    </citation>
    <scope>NUCLEOTIDE SEQUENCE</scope>
</reference>
<dbReference type="GO" id="GO:0003684">
    <property type="term" value="F:damaged DNA binding"/>
    <property type="evidence" value="ECO:0007669"/>
    <property type="project" value="InterPro"/>
</dbReference>
<dbReference type="GO" id="GO:0006281">
    <property type="term" value="P:DNA repair"/>
    <property type="evidence" value="ECO:0007669"/>
    <property type="project" value="InterPro"/>
</dbReference>
<dbReference type="AlphaFoldDB" id="I1X4Z1"/>
<dbReference type="InterPro" id="IPR017961">
    <property type="entry name" value="DNA_pol_Y-fam_little_finger"/>
</dbReference>
<dbReference type="EMBL" id="JQ256785">
    <property type="protein sequence ID" value="AFI78566.1"/>
    <property type="molecule type" value="Genomic_DNA"/>
</dbReference>
<dbReference type="InterPro" id="IPR050116">
    <property type="entry name" value="DNA_polymerase-Y"/>
</dbReference>
<evidence type="ECO:0000256" key="1">
    <source>
        <dbReference type="ARBA" id="ARBA00010945"/>
    </source>
</evidence>
<dbReference type="Pfam" id="PF11799">
    <property type="entry name" value="IMS_C"/>
    <property type="match status" value="1"/>
</dbReference>
<dbReference type="GO" id="GO:0009432">
    <property type="term" value="P:SOS response"/>
    <property type="evidence" value="ECO:0007669"/>
    <property type="project" value="TreeGrafter"/>
</dbReference>
<dbReference type="InterPro" id="IPR043128">
    <property type="entry name" value="Rev_trsase/Diguanyl_cyclase"/>
</dbReference>
<sequence length="415" mass="46493">MGMPAEPRVGRQEWPRAIILADMNAFFASIEQQDHPEWQGLPVGITNGLQGTCIITSSYEARAYGIKTGMRVKEALRLCPDFIQCPARPQRYARVSTNIMQSLQQITPYIEVFSVDEAFLDVTHCQKLHGRPEEIAQRIKKIIYQVSGVLCSVGVSGDKTTAKYAAKLNKPDGLTVIPPWQSREQLEKVPVTELCGIASGIGRFLAEHGVHVCGDMAKLPISVLARRFGNPGRRIWYMCQGADPDPLQTNVPPPKYIGHGKVMPPNTQDKQVLLLYLLHMSEKVASRLRRHSLQAQKFYIGLRCTDGWLAGKQRSVTATDDGHQIMQLCRQFLEQCWQGEGIHQVQVTALDPRPAHAQLDMFNQENEMSAVNGVMDSINERYGEFTLAPARLINRSSMPNVIAPAWKPYGHRQTI</sequence>
<dbReference type="CDD" id="cd03586">
    <property type="entry name" value="PolY_Pol_IV_kappa"/>
    <property type="match status" value="1"/>
</dbReference>
<dbReference type="Gene3D" id="3.40.1170.60">
    <property type="match status" value="1"/>
</dbReference>
<dbReference type="Gene3D" id="3.30.70.270">
    <property type="match status" value="1"/>
</dbReference>
<dbReference type="GO" id="GO:0042276">
    <property type="term" value="P:error-prone translesion synthesis"/>
    <property type="evidence" value="ECO:0007669"/>
    <property type="project" value="TreeGrafter"/>
</dbReference>